<keyword evidence="6" id="KW-0285">Flavoprotein</keyword>
<feature type="compositionally biased region" description="Polar residues" evidence="20">
    <location>
        <begin position="659"/>
        <end position="676"/>
    </location>
</feature>
<dbReference type="InterPro" id="IPR007484">
    <property type="entry name" value="Peptidase_M28"/>
</dbReference>
<dbReference type="GO" id="GO:0046872">
    <property type="term" value="F:metal ion binding"/>
    <property type="evidence" value="ECO:0007669"/>
    <property type="project" value="UniProtKB-KW"/>
</dbReference>
<keyword evidence="24" id="KW-1185">Reference proteome</keyword>
<comment type="cofactor">
    <cofactor evidence="2">
        <name>FAD</name>
        <dbReference type="ChEBI" id="CHEBI:57692"/>
    </cofactor>
</comment>
<keyword evidence="12" id="KW-0274">FAD</keyword>
<dbReference type="Pfam" id="PF04389">
    <property type="entry name" value="Peptidase_M28"/>
    <property type="match status" value="1"/>
</dbReference>
<keyword evidence="15" id="KW-0482">Metalloprotease</keyword>
<evidence type="ECO:0000256" key="12">
    <source>
        <dbReference type="ARBA" id="ARBA00022827"/>
    </source>
</evidence>
<evidence type="ECO:0000256" key="16">
    <source>
        <dbReference type="ARBA" id="ARBA00023136"/>
    </source>
</evidence>
<keyword evidence="8 21" id="KW-0812">Transmembrane</keyword>
<dbReference type="GO" id="GO:0030488">
    <property type="term" value="P:tRNA methylation"/>
    <property type="evidence" value="ECO:0007669"/>
    <property type="project" value="TreeGrafter"/>
</dbReference>
<feature type="transmembrane region" description="Helical" evidence="21">
    <location>
        <begin position="1102"/>
        <end position="1121"/>
    </location>
</feature>
<comment type="similarity">
    <text evidence="4">Belongs to the MnmG family.</text>
</comment>
<feature type="transmembrane region" description="Helical" evidence="21">
    <location>
        <begin position="1346"/>
        <end position="1366"/>
    </location>
</feature>
<feature type="transmembrane region" description="Helical" evidence="21">
    <location>
        <begin position="1234"/>
        <end position="1255"/>
    </location>
</feature>
<dbReference type="PANTHER" id="PTHR11806">
    <property type="entry name" value="GLUCOSE INHIBITED DIVISION PROTEIN A"/>
    <property type="match status" value="1"/>
</dbReference>
<dbReference type="InterPro" id="IPR036188">
    <property type="entry name" value="FAD/NAD-bd_sf"/>
</dbReference>
<feature type="transmembrane region" description="Helical" evidence="21">
    <location>
        <begin position="1133"/>
        <end position="1159"/>
    </location>
</feature>
<feature type="transmembrane region" description="Helical" evidence="21">
    <location>
        <begin position="1179"/>
        <end position="1198"/>
    </location>
</feature>
<dbReference type="Pfam" id="PF21680">
    <property type="entry name" value="GIDA_C_1st"/>
    <property type="match status" value="1"/>
</dbReference>
<dbReference type="InterPro" id="IPR048024">
    <property type="entry name" value="Fxna-like_M28_dom"/>
</dbReference>
<dbReference type="InterPro" id="IPR004416">
    <property type="entry name" value="MnmG"/>
</dbReference>
<dbReference type="Gene3D" id="3.50.50.60">
    <property type="entry name" value="FAD/NAD(P)-binding domain"/>
    <property type="match status" value="2"/>
</dbReference>
<evidence type="ECO:0000256" key="3">
    <source>
        <dbReference type="ARBA" id="ARBA00004477"/>
    </source>
</evidence>
<dbReference type="NCBIfam" id="TIGR00136">
    <property type="entry name" value="mnmG_gidA"/>
    <property type="match status" value="1"/>
</dbReference>
<evidence type="ECO:0000313" key="24">
    <source>
        <dbReference type="Proteomes" id="UP001214628"/>
    </source>
</evidence>
<gene>
    <name evidence="23" type="ORF">MPSI1_002912</name>
</gene>
<keyword evidence="16 21" id="KW-0472">Membrane</keyword>
<keyword evidence="10 19" id="KW-0378">Hydrolase</keyword>
<dbReference type="InterPro" id="IPR049312">
    <property type="entry name" value="GIDA_C_N"/>
</dbReference>
<dbReference type="FunFam" id="3.40.630.10:FF:000008">
    <property type="entry name" value="Endoplasmic reticulum metallopeptidase 1"/>
    <property type="match status" value="1"/>
</dbReference>
<comment type="similarity">
    <text evidence="5 19">Belongs to the peptidase M28 family.</text>
</comment>
<evidence type="ECO:0000256" key="8">
    <source>
        <dbReference type="ARBA" id="ARBA00022692"/>
    </source>
</evidence>
<evidence type="ECO:0000256" key="14">
    <source>
        <dbReference type="ARBA" id="ARBA00022989"/>
    </source>
</evidence>
<feature type="transmembrane region" description="Helical" evidence="21">
    <location>
        <begin position="1276"/>
        <end position="1301"/>
    </location>
</feature>
<evidence type="ECO:0000256" key="9">
    <source>
        <dbReference type="ARBA" id="ARBA00022723"/>
    </source>
</evidence>
<dbReference type="Gene3D" id="1.10.150.570">
    <property type="entry name" value="GidA associated domain, C-terminal subdomain"/>
    <property type="match status" value="1"/>
</dbReference>
<dbReference type="InterPro" id="IPR047001">
    <property type="entry name" value="MnmG_C_subdom"/>
</dbReference>
<dbReference type="GO" id="GO:0005789">
    <property type="term" value="C:endoplasmic reticulum membrane"/>
    <property type="evidence" value="ECO:0007669"/>
    <property type="project" value="UniProtKB-SubCell"/>
</dbReference>
<dbReference type="SMART" id="SM01228">
    <property type="entry name" value="GIDA_assoc_3"/>
    <property type="match status" value="1"/>
</dbReference>
<dbReference type="FunFam" id="3.50.50.60:FF:000002">
    <property type="entry name" value="tRNA uridine 5-carboxymethylaminomethyl modification enzyme MnmG"/>
    <property type="match status" value="1"/>
</dbReference>
<evidence type="ECO:0000256" key="18">
    <source>
        <dbReference type="ARBA" id="ARBA00054993"/>
    </source>
</evidence>
<feature type="region of interest" description="Disordered" evidence="20">
    <location>
        <begin position="632"/>
        <end position="680"/>
    </location>
</feature>
<dbReference type="InterPro" id="IPR053974">
    <property type="entry name" value="ERMP1_1-A_TM"/>
</dbReference>
<evidence type="ECO:0000256" key="1">
    <source>
        <dbReference type="ARBA" id="ARBA00001947"/>
    </source>
</evidence>
<evidence type="ECO:0000256" key="2">
    <source>
        <dbReference type="ARBA" id="ARBA00001974"/>
    </source>
</evidence>
<evidence type="ECO:0000313" key="23">
    <source>
        <dbReference type="EMBL" id="WFD44246.1"/>
    </source>
</evidence>
<proteinExistence type="inferred from homology"/>
<dbReference type="CDD" id="cd03875">
    <property type="entry name" value="M28_Fxna_like"/>
    <property type="match status" value="1"/>
</dbReference>
<evidence type="ECO:0000256" key="11">
    <source>
        <dbReference type="ARBA" id="ARBA00022824"/>
    </source>
</evidence>
<evidence type="ECO:0000256" key="6">
    <source>
        <dbReference type="ARBA" id="ARBA00022630"/>
    </source>
</evidence>
<comment type="cofactor">
    <cofactor evidence="1">
        <name>Zn(2+)</name>
        <dbReference type="ChEBI" id="CHEBI:29105"/>
    </cofactor>
</comment>
<evidence type="ECO:0000256" key="19">
    <source>
        <dbReference type="RuleBase" id="RU361240"/>
    </source>
</evidence>
<dbReference type="InterPro" id="IPR044920">
    <property type="entry name" value="MnmG_C_subdom_sf"/>
</dbReference>
<keyword evidence="13 19" id="KW-0862">Zinc</keyword>
<dbReference type="GO" id="GO:0006508">
    <property type="term" value="P:proteolysis"/>
    <property type="evidence" value="ECO:0007669"/>
    <property type="project" value="UniProtKB-KW"/>
</dbReference>
<dbReference type="InterPro" id="IPR002218">
    <property type="entry name" value="MnmG-rel"/>
</dbReference>
<dbReference type="Gene3D" id="3.40.630.10">
    <property type="entry name" value="Zn peptidases"/>
    <property type="match status" value="1"/>
</dbReference>
<protein>
    <recommendedName>
        <fullName evidence="19">Peptide hydrolase</fullName>
        <ecNumber evidence="19">3.4.-.-</ecNumber>
    </recommendedName>
</protein>
<dbReference type="Proteomes" id="UP001214628">
    <property type="component" value="Chromosome 4"/>
</dbReference>
<evidence type="ECO:0000256" key="21">
    <source>
        <dbReference type="SAM" id="Phobius"/>
    </source>
</evidence>
<evidence type="ECO:0000259" key="22">
    <source>
        <dbReference type="SMART" id="SM01228"/>
    </source>
</evidence>
<dbReference type="InterPro" id="IPR026904">
    <property type="entry name" value="MnmG_C"/>
</dbReference>
<dbReference type="Pfam" id="PF22249">
    <property type="entry name" value="ERMP1-TM"/>
    <property type="match status" value="1"/>
</dbReference>
<evidence type="ECO:0000256" key="15">
    <source>
        <dbReference type="ARBA" id="ARBA00023049"/>
    </source>
</evidence>
<keyword evidence="7 19" id="KW-0645">Protease</keyword>
<comment type="function">
    <text evidence="18">Component of the MSS1-MTO1 complex that catalyzes the 5-carboxymethylaminomethyluridine (cmnm(5)U) modification at the 34th wobble position (U34) of mitochondrial tRNAs.</text>
</comment>
<dbReference type="Pfam" id="PF01134">
    <property type="entry name" value="GIDA"/>
    <property type="match status" value="1"/>
</dbReference>
<feature type="transmembrane region" description="Helical" evidence="21">
    <location>
        <begin position="1210"/>
        <end position="1228"/>
    </location>
</feature>
<keyword evidence="17" id="KW-0325">Glycoprotein</keyword>
<organism evidence="23 24">
    <name type="scientific">Malassezia psittaci</name>
    <dbReference type="NCBI Taxonomy" id="1821823"/>
    <lineage>
        <taxon>Eukaryota</taxon>
        <taxon>Fungi</taxon>
        <taxon>Dikarya</taxon>
        <taxon>Basidiomycota</taxon>
        <taxon>Ustilaginomycotina</taxon>
        <taxon>Malasseziomycetes</taxon>
        <taxon>Malasseziales</taxon>
        <taxon>Malasseziaceae</taxon>
        <taxon>Malassezia</taxon>
    </lineage>
</organism>
<dbReference type="GO" id="GO:0002098">
    <property type="term" value="P:tRNA wobble uridine modification"/>
    <property type="evidence" value="ECO:0007669"/>
    <property type="project" value="InterPro"/>
</dbReference>
<evidence type="ECO:0000256" key="5">
    <source>
        <dbReference type="ARBA" id="ARBA00010918"/>
    </source>
</evidence>
<dbReference type="PROSITE" id="PS01280">
    <property type="entry name" value="GIDA_1"/>
    <property type="match status" value="1"/>
</dbReference>
<dbReference type="Pfam" id="PF13932">
    <property type="entry name" value="SAM_GIDA_C"/>
    <property type="match status" value="1"/>
</dbReference>
<name>A0AAF0FDI6_9BASI</name>
<evidence type="ECO:0000256" key="7">
    <source>
        <dbReference type="ARBA" id="ARBA00022670"/>
    </source>
</evidence>
<dbReference type="InterPro" id="IPR020595">
    <property type="entry name" value="MnmG-rel_CS"/>
</dbReference>
<accession>A0AAF0FDI6</accession>
<keyword evidence="11" id="KW-0256">Endoplasmic reticulum</keyword>
<reference evidence="23" key="1">
    <citation type="submission" date="2023-02" db="EMBL/GenBank/DDBJ databases">
        <title>Mating type loci evolution in Malassezia.</title>
        <authorList>
            <person name="Coelho M.A."/>
        </authorList>
    </citation>
    <scope>NUCLEOTIDE SEQUENCE</scope>
    <source>
        <strain evidence="23">CBS 14136</strain>
    </source>
</reference>
<dbReference type="EMBL" id="CP118378">
    <property type="protein sequence ID" value="WFD44246.1"/>
    <property type="molecule type" value="Genomic_DNA"/>
</dbReference>
<evidence type="ECO:0000256" key="13">
    <source>
        <dbReference type="ARBA" id="ARBA00022833"/>
    </source>
</evidence>
<dbReference type="GO" id="GO:0008237">
    <property type="term" value="F:metallopeptidase activity"/>
    <property type="evidence" value="ECO:0007669"/>
    <property type="project" value="UniProtKB-KW"/>
</dbReference>
<dbReference type="GO" id="GO:0050660">
    <property type="term" value="F:flavin adenine dinucleotide binding"/>
    <property type="evidence" value="ECO:0007669"/>
    <property type="project" value="InterPro"/>
</dbReference>
<dbReference type="SUPFAM" id="SSF53187">
    <property type="entry name" value="Zn-dependent exopeptidases"/>
    <property type="match status" value="1"/>
</dbReference>
<feature type="domain" description="tRNA uridine 5-carboxymethylaminomethyl modification enzyme C-terminal subdomain" evidence="22">
    <location>
        <begin position="584"/>
        <end position="645"/>
    </location>
</feature>
<dbReference type="InterPro" id="IPR040131">
    <property type="entry name" value="MnmG_N"/>
</dbReference>
<dbReference type="PANTHER" id="PTHR11806:SF0">
    <property type="entry name" value="PROTEIN MTO1 HOMOLOG, MITOCHONDRIAL"/>
    <property type="match status" value="1"/>
</dbReference>
<dbReference type="SUPFAM" id="SSF51905">
    <property type="entry name" value="FAD/NAD(P)-binding domain"/>
    <property type="match status" value="1"/>
</dbReference>
<evidence type="ECO:0000256" key="10">
    <source>
        <dbReference type="ARBA" id="ARBA00022801"/>
    </source>
</evidence>
<dbReference type="PROSITE" id="PS01281">
    <property type="entry name" value="GIDA_2"/>
    <property type="match status" value="1"/>
</dbReference>
<dbReference type="EC" id="3.4.-.-" evidence="19"/>
<sequence length="1636" mass="180426">MLRSFARLAQSRRTVVIGGGHAGVEAAAASARTGTETVLLTTNPATIGEMSCNPSIGGIGKGTLTRETDALDGLTGIAADASAIQFRLLNRSKGAAVHGPRAQIDRYLYKTHIQRALRAMANLSIVQAHVHGLSLHWETDPINGSLARVCGVTLSNGELLPCDQVVLCTGTFLSATILLGKSRRPAGRMLPMPSKGDEPSTDGMSDALVRAGFQLNRLKTGTPARIDANTVKLGARYPGERNRPTRSKDLEVLPGDSVPSRFSYLDTPLSTGPPMYTYGTRTTTATHAIVREQIEHGDDYEMTTHLGPRYCPSLEVKVARFGHKDSHPVWLEPEGFLDNPQGDGHVLYPNGLSCSLPERVQQQMIQTIPGLEHAVMLRPGYAVEYDHIDPRELLPTLETRRIAGLSLAGQINGTTGYEEAGAQGIVAGLNAGLRAQRRPEVVFSRADAFLGVMIDDLRIQGVQEPYRMFTSRSEYRLTLRSDNADLRLTRKLLDSCPSTVSDRRRAALETVERDLDYGMHLLRNTRMTASSWAQYGLGAQGDVRTLSALDLMRKPHAQLASLYSVIPELQSLNTTTQARLQVEAAYLPLLERQQTEIQRFTKDETTSIPHTLDYTRLQGLSREMQERFQQVRPGTLGEAKRVTGRQAARPARSHDTDVNNEPKSVTLASEPTSNQRLDPDARKSIPLKYEPGRKNLVAELGSLALYLVLLATITISLHYKLPMPMETTTLNAPKPDVGLSDAWFTSLYAGELDASSLPMYQPVENTSFTVQDEPVYRYFSEGNALLTIQHLSKDIGYRVVGTQQHIDAEEWVEKIINRFVGLHNTGGNEYKTHVELFKQFGDGAHRFEILGHPVWKQYYSMSNLIVRISDGTPESLENTLLLNAHIDSTLPSPGAADDGAGVAIMMELLRVLTLPGAPRVKHGIILLFNNGEESLQDASHLYMTQHNETNQNIRAVINMEACGTSGPSLLFQATDQALITAYASVPHPFGTVLASDVFSSGLIMSDTDFRQFAEYGNGLPGLDMAIVGSSYLYHTRLDTPEHIERGVLQHFGENVFSLVDSLALAPNSSLPTIKPWPYAVKQIMPVYFSLFGRYMVQISPKFFKGIVVAVGIGSNFFLSAINSSETLISAAHYALLCSLGVIINLLAALVGAGMVAWILRALQIPMSWFANEFYAMILYIPPSLAGIVAVQIGLYHLVEKSRRPYLEHATFTGAYILFTFGLLVMNMFGLGSAYLMLLACLSSFIPITVNDIAILGLDRISRGQFAPDRRVHFATYFLAVLCAATVGVEGFCTFLDLLVPLMGRMGKDVPVDYVIGALIAALTTLNTVCLVPLTHRYGLKFMQKTFYTLVTISVLALAFFSVPSIATFDKLHPRRLLVHHVENITSGEWHVAYSTLDAASPNAAMSRDIENVLLNGAPATNLSWDNQPLSADMDVLFPLTHFIDTKRIGLPATPERAKAAHDTNRWADFRLTCQGSVDEVNATRTVTLHLHHPGLAWSTVAFDAEVLDWDFPNAPPEGRQRHHLKDVSRLGANDWTMRLVLRMTPEQLQAWKADHSTSHDTLRRTPPAHERTQTSAWRIPVHYSSLDAWGMYPHHKDVSMDRLSMQTLEQLDSMLLENYPEIDAMLMSIVAGVAEC</sequence>
<evidence type="ECO:0000256" key="17">
    <source>
        <dbReference type="ARBA" id="ARBA00023180"/>
    </source>
</evidence>
<comment type="subcellular location">
    <subcellularLocation>
        <location evidence="3">Endoplasmic reticulum membrane</location>
        <topology evidence="3">Multi-pass membrane protein</topology>
    </subcellularLocation>
</comment>
<feature type="transmembrane region" description="Helical" evidence="21">
    <location>
        <begin position="1313"/>
        <end position="1334"/>
    </location>
</feature>
<keyword evidence="14 21" id="KW-1133">Transmembrane helix</keyword>
<evidence type="ECO:0000256" key="20">
    <source>
        <dbReference type="SAM" id="MobiDB-lite"/>
    </source>
</evidence>
<evidence type="ECO:0000256" key="4">
    <source>
        <dbReference type="ARBA" id="ARBA00007653"/>
    </source>
</evidence>
<keyword evidence="9 19" id="KW-0479">Metal-binding</keyword>